<gene>
    <name evidence="1" type="ORF">SAMN02745146_2744</name>
</gene>
<accession>A0A1M6I0Z0</accession>
<dbReference type="EMBL" id="FQYN01000005">
    <property type="protein sequence ID" value="SHJ28156.1"/>
    <property type="molecule type" value="Genomic_DNA"/>
</dbReference>
<proteinExistence type="predicted"/>
<organism evidence="1 2">
    <name type="scientific">Hymenobacter daecheongensis DSM 21074</name>
    <dbReference type="NCBI Taxonomy" id="1121955"/>
    <lineage>
        <taxon>Bacteria</taxon>
        <taxon>Pseudomonadati</taxon>
        <taxon>Bacteroidota</taxon>
        <taxon>Cytophagia</taxon>
        <taxon>Cytophagales</taxon>
        <taxon>Hymenobacteraceae</taxon>
        <taxon>Hymenobacter</taxon>
    </lineage>
</organism>
<sequence length="94" mass="10443">MGNKDLNAPAPNSGRVDPEIALRSTQITTRFLQEVDTLLAHGFAPSELDIARHLGVGRTVISEMRRGLRRAQLALARRLKDVYGADYHFILFGV</sequence>
<dbReference type="AlphaFoldDB" id="A0A1M6I0Z0"/>
<keyword evidence="2" id="KW-1185">Reference proteome</keyword>
<dbReference type="Proteomes" id="UP000184418">
    <property type="component" value="Unassembled WGS sequence"/>
</dbReference>
<evidence type="ECO:0000313" key="2">
    <source>
        <dbReference type="Proteomes" id="UP000184418"/>
    </source>
</evidence>
<evidence type="ECO:0000313" key="1">
    <source>
        <dbReference type="EMBL" id="SHJ28156.1"/>
    </source>
</evidence>
<protein>
    <submittedName>
        <fullName evidence="1">Uncharacterized protein</fullName>
    </submittedName>
</protein>
<reference evidence="1 2" key="1">
    <citation type="submission" date="2016-11" db="EMBL/GenBank/DDBJ databases">
        <authorList>
            <person name="Jaros S."/>
            <person name="Januszkiewicz K."/>
            <person name="Wedrychowicz H."/>
        </authorList>
    </citation>
    <scope>NUCLEOTIDE SEQUENCE [LARGE SCALE GENOMIC DNA]</scope>
    <source>
        <strain evidence="1 2">DSM 21074</strain>
    </source>
</reference>
<dbReference type="RefSeq" id="WP_073110279.1">
    <property type="nucleotide sequence ID" value="NZ_FQYN01000005.1"/>
</dbReference>
<name>A0A1M6I0Z0_9BACT</name>
<dbReference type="STRING" id="1121955.SAMN02745146_2744"/>